<reference evidence="10 11" key="1">
    <citation type="submission" date="2015-01" db="EMBL/GenBank/DDBJ databases">
        <title>The Genome Sequence of Ochroconis gallopava CBS43764.</title>
        <authorList>
            <consortium name="The Broad Institute Genomics Platform"/>
            <person name="Cuomo C."/>
            <person name="de Hoog S."/>
            <person name="Gorbushina A."/>
            <person name="Stielow B."/>
            <person name="Teixiera M."/>
            <person name="Abouelleil A."/>
            <person name="Chapman S.B."/>
            <person name="Priest M."/>
            <person name="Young S.K."/>
            <person name="Wortman J."/>
            <person name="Nusbaum C."/>
            <person name="Birren B."/>
        </authorList>
    </citation>
    <scope>NUCLEOTIDE SEQUENCE [LARGE SCALE GENOMIC DNA]</scope>
    <source>
        <strain evidence="10 11">CBS 43764</strain>
    </source>
</reference>
<evidence type="ECO:0000256" key="4">
    <source>
        <dbReference type="ARBA" id="ARBA00022729"/>
    </source>
</evidence>
<evidence type="ECO:0000256" key="1">
    <source>
        <dbReference type="ARBA" id="ARBA00004191"/>
    </source>
</evidence>
<evidence type="ECO:0000256" key="3">
    <source>
        <dbReference type="ARBA" id="ARBA00022525"/>
    </source>
</evidence>
<evidence type="ECO:0000256" key="8">
    <source>
        <dbReference type="SAM" id="MobiDB-lite"/>
    </source>
</evidence>
<dbReference type="InParanoid" id="A0A0D2AL18"/>
<dbReference type="Pfam" id="PF12296">
    <property type="entry name" value="HsbA"/>
    <property type="match status" value="1"/>
</dbReference>
<evidence type="ECO:0000256" key="2">
    <source>
        <dbReference type="ARBA" id="ARBA00022512"/>
    </source>
</evidence>
<dbReference type="GO" id="GO:0008289">
    <property type="term" value="F:lipid binding"/>
    <property type="evidence" value="ECO:0007669"/>
    <property type="project" value="UniProtKB-KW"/>
</dbReference>
<dbReference type="Gene3D" id="1.20.1280.140">
    <property type="match status" value="1"/>
</dbReference>
<dbReference type="PANTHER" id="PTHR38123:SF6">
    <property type="entry name" value="CELL WALL SERINE-THREONINE-RICH GALACTOMANNOPROTEIN MP1 (AFU_ORTHOLOGUE AFUA_4G03240)"/>
    <property type="match status" value="1"/>
</dbReference>
<sequence length="252" mass="25111">MRFFSILAAAGFVTAQPSIYERQVATIVGVLSQINTDTQALDTAVKGFNGAGDIQSLQAAADKVATSVTNGVQTVNSATSISLTDALQLQSQVQNLQSTIESTVNDLISKKSALVSAGAGPQVSQNLNAQLSGSQQLATAISGKVPSEVATLAGQLASGITSALQKGVNAFQDVGAASTTASAVATASESRSASAKTTEAASTKASQVASTRTSQRTSATSSRNPATFTGAAMPQAVVGSFAGVAGLLAIAL</sequence>
<dbReference type="GO" id="GO:0009277">
    <property type="term" value="C:fungal-type cell wall"/>
    <property type="evidence" value="ECO:0007669"/>
    <property type="project" value="UniProtKB-ARBA"/>
</dbReference>
<feature type="signal peptide" evidence="9">
    <location>
        <begin position="1"/>
        <end position="15"/>
    </location>
</feature>
<keyword evidence="4 9" id="KW-0732">Signal</keyword>
<evidence type="ECO:0000256" key="9">
    <source>
        <dbReference type="SAM" id="SignalP"/>
    </source>
</evidence>
<organism evidence="10 11">
    <name type="scientific">Verruconis gallopava</name>
    <dbReference type="NCBI Taxonomy" id="253628"/>
    <lineage>
        <taxon>Eukaryota</taxon>
        <taxon>Fungi</taxon>
        <taxon>Dikarya</taxon>
        <taxon>Ascomycota</taxon>
        <taxon>Pezizomycotina</taxon>
        <taxon>Dothideomycetes</taxon>
        <taxon>Pleosporomycetidae</taxon>
        <taxon>Venturiales</taxon>
        <taxon>Sympoventuriaceae</taxon>
        <taxon>Verruconis</taxon>
    </lineage>
</organism>
<dbReference type="InterPro" id="IPR021054">
    <property type="entry name" value="Cell_wall_mannoprotein_1"/>
</dbReference>
<name>A0A0D2AL18_9PEZI</name>
<feature type="chain" id="PRO_5012158506" description="Cell wall mannoprotein 1" evidence="9">
    <location>
        <begin position="16"/>
        <end position="252"/>
    </location>
</feature>
<dbReference type="EMBL" id="KN847533">
    <property type="protein sequence ID" value="KIW07230.1"/>
    <property type="molecule type" value="Genomic_DNA"/>
</dbReference>
<dbReference type="OrthoDB" id="2422134at2759"/>
<protein>
    <recommendedName>
        <fullName evidence="7">Cell wall mannoprotein 1</fullName>
    </recommendedName>
</protein>
<evidence type="ECO:0000256" key="6">
    <source>
        <dbReference type="ARBA" id="ARBA00060953"/>
    </source>
</evidence>
<dbReference type="PANTHER" id="PTHR38123">
    <property type="entry name" value="CELL WALL SERINE-THREONINE-RICH GALACTOMANNOPROTEIN MP1 (AFU_ORTHOLOGUE AFUA_4G03240)"/>
    <property type="match status" value="1"/>
</dbReference>
<dbReference type="GO" id="GO:0005576">
    <property type="term" value="C:extracellular region"/>
    <property type="evidence" value="ECO:0007669"/>
    <property type="project" value="TreeGrafter"/>
</dbReference>
<keyword evidence="2" id="KW-0134">Cell wall</keyword>
<keyword evidence="3" id="KW-0964">Secreted</keyword>
<dbReference type="HOGENOM" id="CLU_083917_0_0_1"/>
<comment type="similarity">
    <text evidence="6">Belongs to the cell wall mannoprotein 1 family.</text>
</comment>
<dbReference type="VEuPathDB" id="FungiDB:PV09_02087"/>
<keyword evidence="11" id="KW-1185">Reference proteome</keyword>
<evidence type="ECO:0000313" key="10">
    <source>
        <dbReference type="EMBL" id="KIW07230.1"/>
    </source>
</evidence>
<dbReference type="RefSeq" id="XP_016217099.1">
    <property type="nucleotide sequence ID" value="XM_016355083.1"/>
</dbReference>
<accession>A0A0D2AL18</accession>
<dbReference type="FunFam" id="1.20.1280.140:FF:000001">
    <property type="entry name" value="Cell wall serine-threonine-rich galactomannoprotein Mp1"/>
    <property type="match status" value="1"/>
</dbReference>
<dbReference type="GeneID" id="27310060"/>
<feature type="compositionally biased region" description="Low complexity" evidence="8">
    <location>
        <begin position="186"/>
        <end position="223"/>
    </location>
</feature>
<proteinExistence type="inferred from homology"/>
<dbReference type="Proteomes" id="UP000053259">
    <property type="component" value="Unassembled WGS sequence"/>
</dbReference>
<dbReference type="AlphaFoldDB" id="A0A0D2AL18"/>
<comment type="subcellular location">
    <subcellularLocation>
        <location evidence="1">Secreted</location>
        <location evidence="1">Cell wall</location>
    </subcellularLocation>
</comment>
<dbReference type="STRING" id="253628.A0A0D2AL18"/>
<evidence type="ECO:0000256" key="5">
    <source>
        <dbReference type="ARBA" id="ARBA00023121"/>
    </source>
</evidence>
<keyword evidence="5" id="KW-0446">Lipid-binding</keyword>
<gene>
    <name evidence="10" type="ORF">PV09_02087</name>
</gene>
<evidence type="ECO:0000313" key="11">
    <source>
        <dbReference type="Proteomes" id="UP000053259"/>
    </source>
</evidence>
<feature type="region of interest" description="Disordered" evidence="8">
    <location>
        <begin position="186"/>
        <end position="227"/>
    </location>
</feature>
<evidence type="ECO:0000256" key="7">
    <source>
        <dbReference type="ARBA" id="ARBA00071527"/>
    </source>
</evidence>